<dbReference type="Gene3D" id="1.20.120.1220">
    <property type="match status" value="1"/>
</dbReference>
<evidence type="ECO:0000313" key="22">
    <source>
        <dbReference type="EMBL" id="REL28059.1"/>
    </source>
</evidence>
<dbReference type="Pfam" id="PF06750">
    <property type="entry name" value="A24_N_bact"/>
    <property type="match status" value="1"/>
</dbReference>
<dbReference type="PANTHER" id="PTHR30487">
    <property type="entry name" value="TYPE 4 PREPILIN-LIKE PROTEINS LEADER PEPTIDE-PROCESSING ENZYME"/>
    <property type="match status" value="1"/>
</dbReference>
<feature type="domain" description="Prepilin peptidase A24 N-terminal" evidence="21">
    <location>
        <begin position="22"/>
        <end position="132"/>
    </location>
</feature>
<dbReference type="InterPro" id="IPR010627">
    <property type="entry name" value="Prepilin_pept_A24_N"/>
</dbReference>
<comment type="catalytic activity">
    <reaction evidence="14 18">
        <text>Typically cleaves a -Gly-|-Phe- bond to release an N-terminal, basic peptide of 5-8 residues from type IV prepilin, and then N-methylates the new N-terminal amino group, the methyl donor being S-adenosyl-L-methionine.</text>
        <dbReference type="EC" id="3.4.23.43"/>
    </reaction>
</comment>
<name>A0A3E0TUB2_9GAMM</name>
<dbReference type="InterPro" id="IPR014032">
    <property type="entry name" value="Peptidase_A24A_bac"/>
</dbReference>
<accession>A0A3E0TUB2</accession>
<feature type="transmembrane region" description="Helical" evidence="19">
    <location>
        <begin position="165"/>
        <end position="182"/>
    </location>
</feature>
<keyword evidence="10 18" id="KW-0378">Hydrolase</keyword>
<keyword evidence="8" id="KW-0949">S-adenosyl-L-methionine</keyword>
<evidence type="ECO:0000256" key="4">
    <source>
        <dbReference type="ARBA" id="ARBA00022519"/>
    </source>
</evidence>
<evidence type="ECO:0000256" key="19">
    <source>
        <dbReference type="SAM" id="Phobius"/>
    </source>
</evidence>
<evidence type="ECO:0000259" key="21">
    <source>
        <dbReference type="Pfam" id="PF06750"/>
    </source>
</evidence>
<keyword evidence="9 18" id="KW-0812">Transmembrane</keyword>
<evidence type="ECO:0000256" key="1">
    <source>
        <dbReference type="ARBA" id="ARBA00004429"/>
    </source>
</evidence>
<evidence type="ECO:0000256" key="11">
    <source>
        <dbReference type="ARBA" id="ARBA00022989"/>
    </source>
</evidence>
<dbReference type="GO" id="GO:0004190">
    <property type="term" value="F:aspartic-type endopeptidase activity"/>
    <property type="evidence" value="ECO:0007669"/>
    <property type="project" value="UniProtKB-EC"/>
</dbReference>
<evidence type="ECO:0000259" key="20">
    <source>
        <dbReference type="Pfam" id="PF01478"/>
    </source>
</evidence>
<feature type="transmembrane region" description="Helical" evidence="19">
    <location>
        <begin position="189"/>
        <end position="209"/>
    </location>
</feature>
<reference evidence="22 23" key="1">
    <citation type="submission" date="2018-08" db="EMBL/GenBank/DDBJ databases">
        <title>Thalassotalea euphylliae genome.</title>
        <authorList>
            <person name="Summers S."/>
            <person name="Rice S.A."/>
            <person name="Freckelton M.L."/>
            <person name="Nedved B.T."/>
            <person name="Hadfield M.G."/>
        </authorList>
    </citation>
    <scope>NUCLEOTIDE SEQUENCE [LARGE SCALE GENOMIC DNA]</scope>
    <source>
        <strain evidence="22 23">H1</strain>
    </source>
</reference>
<sequence>MLENTISAFEQFPWFYLGTVFVFSLMVGSFLNVVIYRLPKMMELGWYTECREFLKDEVPEKPTRDITPISLSKPDSTCPHCGHNIRFYENIPVVSWLMLRGKCSSCKSPISKRYPTIELTTALLGLVVAHHFGVSLTAVFVLLLTFALIALTMIDLDHMLLPDQITLPFVWLGLIINLNGTIVPIEDAVIGAIAGYMSLFSVFWLFKLLTGKEGMGYGDFKLMALFGAWMGWQLLPLLILMASLVGAIVGISLMLFKNHQRDQAIPFGPYLAVAGWVCLLWGNSIWQWYLAKLAL</sequence>
<evidence type="ECO:0000256" key="15">
    <source>
        <dbReference type="ARBA" id="ARBA00067082"/>
    </source>
</evidence>
<dbReference type="InterPro" id="IPR000045">
    <property type="entry name" value="Prepilin_IV_endopep_pep"/>
</dbReference>
<dbReference type="PRINTS" id="PR00864">
    <property type="entry name" value="PREPILNPTASE"/>
</dbReference>
<keyword evidence="6 18" id="KW-0645">Protease</keyword>
<evidence type="ECO:0000256" key="16">
    <source>
        <dbReference type="ARBA" id="ARBA00071870"/>
    </source>
</evidence>
<dbReference type="PANTHER" id="PTHR30487:SF0">
    <property type="entry name" value="PREPILIN LEADER PEPTIDASE_N-METHYLTRANSFERASE-RELATED"/>
    <property type="match status" value="1"/>
</dbReference>
<evidence type="ECO:0000256" key="14">
    <source>
        <dbReference type="ARBA" id="ARBA00050401"/>
    </source>
</evidence>
<comment type="subcellular location">
    <subcellularLocation>
        <location evidence="1">Cell inner membrane</location>
        <topology evidence="1">Multi-pass membrane protein</topology>
    </subcellularLocation>
    <subcellularLocation>
        <location evidence="18">Cell membrane</location>
        <topology evidence="18">Multi-pass membrane protein</topology>
    </subcellularLocation>
</comment>
<evidence type="ECO:0000256" key="8">
    <source>
        <dbReference type="ARBA" id="ARBA00022691"/>
    </source>
</evidence>
<evidence type="ECO:0000256" key="17">
    <source>
        <dbReference type="RuleBase" id="RU003793"/>
    </source>
</evidence>
<keyword evidence="3" id="KW-1003">Cell membrane</keyword>
<dbReference type="GO" id="GO:0006465">
    <property type="term" value="P:signal peptide processing"/>
    <property type="evidence" value="ECO:0007669"/>
    <property type="project" value="TreeGrafter"/>
</dbReference>
<dbReference type="Pfam" id="PF01478">
    <property type="entry name" value="Peptidase_A24"/>
    <property type="match status" value="1"/>
</dbReference>
<dbReference type="InterPro" id="IPR050882">
    <property type="entry name" value="Prepilin_peptidase/N-MTase"/>
</dbReference>
<dbReference type="OrthoDB" id="9789291at2"/>
<keyword evidence="5 18" id="KW-0489">Methyltransferase</keyword>
<keyword evidence="4" id="KW-0997">Cell inner membrane</keyword>
<protein>
    <recommendedName>
        <fullName evidence="16 18">Prepilin leader peptidase/N-methyltransferase</fullName>
        <ecNumber evidence="18">2.1.1.-</ecNumber>
        <ecNumber evidence="15 18">3.4.23.43</ecNumber>
    </recommendedName>
</protein>
<evidence type="ECO:0000256" key="12">
    <source>
        <dbReference type="ARBA" id="ARBA00023136"/>
    </source>
</evidence>
<gene>
    <name evidence="22" type="ORF">DXX93_16820</name>
</gene>
<evidence type="ECO:0000256" key="3">
    <source>
        <dbReference type="ARBA" id="ARBA00022475"/>
    </source>
</evidence>
<feature type="transmembrane region" description="Helical" evidence="19">
    <location>
        <begin position="122"/>
        <end position="153"/>
    </location>
</feature>
<feature type="transmembrane region" description="Helical" evidence="19">
    <location>
        <begin position="268"/>
        <end position="289"/>
    </location>
</feature>
<evidence type="ECO:0000256" key="7">
    <source>
        <dbReference type="ARBA" id="ARBA00022679"/>
    </source>
</evidence>
<evidence type="ECO:0000256" key="6">
    <source>
        <dbReference type="ARBA" id="ARBA00022670"/>
    </source>
</evidence>
<evidence type="ECO:0000256" key="10">
    <source>
        <dbReference type="ARBA" id="ARBA00022801"/>
    </source>
</evidence>
<keyword evidence="12 19" id="KW-0472">Membrane</keyword>
<dbReference type="EC" id="2.1.1.-" evidence="18"/>
<feature type="transmembrane region" description="Helical" evidence="19">
    <location>
        <begin position="12"/>
        <end position="35"/>
    </location>
</feature>
<dbReference type="EMBL" id="QUOU01000001">
    <property type="protein sequence ID" value="REL28059.1"/>
    <property type="molecule type" value="Genomic_DNA"/>
</dbReference>
<keyword evidence="7 18" id="KW-0808">Transferase</keyword>
<dbReference type="GO" id="GO:0005886">
    <property type="term" value="C:plasma membrane"/>
    <property type="evidence" value="ECO:0007669"/>
    <property type="project" value="UniProtKB-SubCell"/>
</dbReference>
<comment type="similarity">
    <text evidence="2 17">Belongs to the peptidase A24 family.</text>
</comment>
<comment type="caution">
    <text evidence="22">The sequence shown here is derived from an EMBL/GenBank/DDBJ whole genome shotgun (WGS) entry which is preliminary data.</text>
</comment>
<evidence type="ECO:0000256" key="9">
    <source>
        <dbReference type="ARBA" id="ARBA00022692"/>
    </source>
</evidence>
<evidence type="ECO:0000256" key="18">
    <source>
        <dbReference type="RuleBase" id="RU003794"/>
    </source>
</evidence>
<organism evidence="22 23">
    <name type="scientific">Thalassotalea euphylliae</name>
    <dbReference type="NCBI Taxonomy" id="1655234"/>
    <lineage>
        <taxon>Bacteria</taxon>
        <taxon>Pseudomonadati</taxon>
        <taxon>Pseudomonadota</taxon>
        <taxon>Gammaproteobacteria</taxon>
        <taxon>Alteromonadales</taxon>
        <taxon>Colwelliaceae</taxon>
        <taxon>Thalassotalea</taxon>
    </lineage>
</organism>
<evidence type="ECO:0000313" key="23">
    <source>
        <dbReference type="Proteomes" id="UP000256478"/>
    </source>
</evidence>
<dbReference type="GO" id="GO:0008168">
    <property type="term" value="F:methyltransferase activity"/>
    <property type="evidence" value="ECO:0007669"/>
    <property type="project" value="UniProtKB-KW"/>
</dbReference>
<feature type="transmembrane region" description="Helical" evidence="19">
    <location>
        <begin position="229"/>
        <end position="256"/>
    </location>
</feature>
<keyword evidence="11 19" id="KW-1133">Transmembrane helix</keyword>
<evidence type="ECO:0000256" key="5">
    <source>
        <dbReference type="ARBA" id="ARBA00022603"/>
    </source>
</evidence>
<dbReference type="GO" id="GO:0032259">
    <property type="term" value="P:methylation"/>
    <property type="evidence" value="ECO:0007669"/>
    <property type="project" value="UniProtKB-KW"/>
</dbReference>
<dbReference type="FunFam" id="1.20.120.1220:FF:000001">
    <property type="entry name" value="Type 4 prepilin-like proteins leader peptide-processing enzyme"/>
    <property type="match status" value="1"/>
</dbReference>
<dbReference type="RefSeq" id="WP_116009119.1">
    <property type="nucleotide sequence ID" value="NZ_QUOU01000001.1"/>
</dbReference>
<dbReference type="EC" id="3.4.23.43" evidence="15 18"/>
<evidence type="ECO:0000256" key="13">
    <source>
        <dbReference type="ARBA" id="ARBA00023268"/>
    </source>
</evidence>
<feature type="domain" description="Prepilin type IV endopeptidase peptidase" evidence="20">
    <location>
        <begin position="142"/>
        <end position="251"/>
    </location>
</feature>
<dbReference type="AlphaFoldDB" id="A0A3E0TUB2"/>
<keyword evidence="13 18" id="KW-0511">Multifunctional enzyme</keyword>
<dbReference type="Proteomes" id="UP000256478">
    <property type="component" value="Unassembled WGS sequence"/>
</dbReference>
<comment type="function">
    <text evidence="18">Plays an essential role in type IV pili and type II pseudopili formation by proteolytically removing the leader sequence from substrate proteins and subsequently monomethylating the alpha-amino group of the newly exposed N-terminal phenylalanine.</text>
</comment>
<evidence type="ECO:0000256" key="2">
    <source>
        <dbReference type="ARBA" id="ARBA00005801"/>
    </source>
</evidence>
<proteinExistence type="inferred from homology"/>